<evidence type="ECO:0000313" key="2">
    <source>
        <dbReference type="EMBL" id="RLV49936.1"/>
    </source>
</evidence>
<dbReference type="PANTHER" id="PTHR30199">
    <property type="entry name" value="MFS FAMILY TRANSPORTER, PREDICTED SUBSTRATE BENZOATE"/>
    <property type="match status" value="1"/>
</dbReference>
<reference evidence="2 3" key="1">
    <citation type="submission" date="2018-10" db="EMBL/GenBank/DDBJ databases">
        <title>Marmoricola sp. 4Q3S-7 whole genome shotgun sequence.</title>
        <authorList>
            <person name="Li F."/>
        </authorList>
    </citation>
    <scope>NUCLEOTIDE SEQUENCE [LARGE SCALE GENOMIC DNA]</scope>
    <source>
        <strain evidence="2 3">4Q3S-7</strain>
    </source>
</reference>
<name>A0A3L8P3C5_9ACTN</name>
<feature type="transmembrane region" description="Helical" evidence="1">
    <location>
        <begin position="41"/>
        <end position="60"/>
    </location>
</feature>
<proteinExistence type="predicted"/>
<comment type="caution">
    <text evidence="2">The sequence shown here is derived from an EMBL/GenBank/DDBJ whole genome shotgun (WGS) entry which is preliminary data.</text>
</comment>
<feature type="transmembrane region" description="Helical" evidence="1">
    <location>
        <begin position="121"/>
        <end position="140"/>
    </location>
</feature>
<feature type="transmembrane region" description="Helical" evidence="1">
    <location>
        <begin position="211"/>
        <end position="233"/>
    </location>
</feature>
<keyword evidence="1" id="KW-0812">Transmembrane</keyword>
<feature type="transmembrane region" description="Helical" evidence="1">
    <location>
        <begin position="346"/>
        <end position="379"/>
    </location>
</feature>
<accession>A0A3L8P3C5</accession>
<evidence type="ECO:0000256" key="1">
    <source>
        <dbReference type="SAM" id="Phobius"/>
    </source>
</evidence>
<keyword evidence="1" id="KW-1133">Transmembrane helix</keyword>
<dbReference type="EMBL" id="RDBE01000006">
    <property type="protein sequence ID" value="RLV49936.1"/>
    <property type="molecule type" value="Genomic_DNA"/>
</dbReference>
<sequence length="388" mass="38749">MRAGSGQAVLAGVVTAVVGFTSAFAVVLTGLRHVGASPAQAASGLFAVCVTMGAGCLWFSLRYRRPLTMAWSTPGAALLASVAAPHGGYAAAVGAFVVAGVLYLLTGLVSPLGRLVARIPSSLASAMLAGVLLGLCVEPVRALTESPWAVAPVLLTWLVMLRLAPRWAVPVAFGVVLLVVLLSGSLAHVAADDLVPRLTWTTPHLEPGTALALGIPLYLVTMTGQNIPGVAVLSTYGYEVPFGPALTYTGAATVATAGLGGFSINLSAIAAALCASPTAHPDPDRRWIAGTTTGVVYVLFGPLAAAVVAITNAAPAGVVAAIAGVALLASFGTAAATALADEHDRVAAALTFVVAASGVSIAGLGAAFWALVAGAVLLLVTRRSHARG</sequence>
<dbReference type="GO" id="GO:0005886">
    <property type="term" value="C:plasma membrane"/>
    <property type="evidence" value="ECO:0007669"/>
    <property type="project" value="TreeGrafter"/>
</dbReference>
<feature type="transmembrane region" description="Helical" evidence="1">
    <location>
        <begin position="67"/>
        <end position="84"/>
    </location>
</feature>
<dbReference type="PANTHER" id="PTHR30199:SF0">
    <property type="entry name" value="INNER MEMBRANE PROTEIN YDCO"/>
    <property type="match status" value="1"/>
</dbReference>
<dbReference type="AlphaFoldDB" id="A0A3L8P3C5"/>
<keyword evidence="1" id="KW-0472">Membrane</keyword>
<feature type="transmembrane region" description="Helical" evidence="1">
    <location>
        <begin position="245"/>
        <end position="275"/>
    </location>
</feature>
<gene>
    <name evidence="2" type="primary">benE</name>
    <name evidence="2" type="ORF">D9V37_08655</name>
</gene>
<feature type="transmembrane region" description="Helical" evidence="1">
    <location>
        <begin position="90"/>
        <end position="109"/>
    </location>
</feature>
<dbReference type="NCBIfam" id="TIGR00843">
    <property type="entry name" value="benE"/>
    <property type="match status" value="1"/>
</dbReference>
<dbReference type="GO" id="GO:0042925">
    <property type="term" value="F:benzoate transmembrane transporter activity"/>
    <property type="evidence" value="ECO:0007669"/>
    <property type="project" value="InterPro"/>
</dbReference>
<dbReference type="InterPro" id="IPR004711">
    <property type="entry name" value="Benzoate_Transporter"/>
</dbReference>
<feature type="transmembrane region" description="Helical" evidence="1">
    <location>
        <begin position="171"/>
        <end position="191"/>
    </location>
</feature>
<feature type="transmembrane region" description="Helical" evidence="1">
    <location>
        <begin position="146"/>
        <end position="164"/>
    </location>
</feature>
<keyword evidence="3" id="KW-1185">Reference proteome</keyword>
<dbReference type="Proteomes" id="UP000281708">
    <property type="component" value="Unassembled WGS sequence"/>
</dbReference>
<evidence type="ECO:0000313" key="3">
    <source>
        <dbReference type="Proteomes" id="UP000281708"/>
    </source>
</evidence>
<dbReference type="OrthoDB" id="9813854at2"/>
<feature type="transmembrane region" description="Helical" evidence="1">
    <location>
        <begin position="287"/>
        <end position="310"/>
    </location>
</feature>
<feature type="transmembrane region" description="Helical" evidence="1">
    <location>
        <begin position="317"/>
        <end position="340"/>
    </location>
</feature>
<dbReference type="Pfam" id="PF03594">
    <property type="entry name" value="BenE"/>
    <property type="match status" value="1"/>
</dbReference>
<protein>
    <submittedName>
        <fullName evidence="2">Benzoate transporter BenE</fullName>
    </submittedName>
</protein>
<dbReference type="RefSeq" id="WP_121805700.1">
    <property type="nucleotide sequence ID" value="NZ_RDBE01000006.1"/>
</dbReference>
<organism evidence="2 3">
    <name type="scientific">Nocardioides mangrovicus</name>
    <dbReference type="NCBI Taxonomy" id="2478913"/>
    <lineage>
        <taxon>Bacteria</taxon>
        <taxon>Bacillati</taxon>
        <taxon>Actinomycetota</taxon>
        <taxon>Actinomycetes</taxon>
        <taxon>Propionibacteriales</taxon>
        <taxon>Nocardioidaceae</taxon>
        <taxon>Nocardioides</taxon>
    </lineage>
</organism>